<reference evidence="2" key="1">
    <citation type="submission" date="2017-10" db="EMBL/GenBank/DDBJ databases">
        <title>Rapid genome shrinkage in a self-fertile nematode reveals novel sperm competition proteins.</title>
        <authorList>
            <person name="Yin D."/>
            <person name="Schwarz E.M."/>
            <person name="Thomas C.G."/>
            <person name="Felde R.L."/>
            <person name="Korf I.F."/>
            <person name="Cutter A.D."/>
            <person name="Schartner C.M."/>
            <person name="Ralston E.J."/>
            <person name="Meyer B.J."/>
            <person name="Haag E.S."/>
        </authorList>
    </citation>
    <scope>NUCLEOTIDE SEQUENCE [LARGE SCALE GENOMIC DNA]</scope>
    <source>
        <strain evidence="2">JU1422</strain>
    </source>
</reference>
<dbReference type="EMBL" id="PDUG01000002">
    <property type="protein sequence ID" value="PIC47771.1"/>
    <property type="molecule type" value="Genomic_DNA"/>
</dbReference>
<gene>
    <name evidence="1" type="primary">Cnig_chr_II.g7002</name>
    <name evidence="1" type="ORF">B9Z55_007002</name>
</gene>
<dbReference type="OrthoDB" id="10650794at2759"/>
<name>A0A2G5V7Y2_9PELO</name>
<evidence type="ECO:0000313" key="1">
    <source>
        <dbReference type="EMBL" id="PIC47771.1"/>
    </source>
</evidence>
<dbReference type="InterPro" id="IPR021942">
    <property type="entry name" value="DUF3557"/>
</dbReference>
<organism evidence="1 2">
    <name type="scientific">Caenorhabditis nigoni</name>
    <dbReference type="NCBI Taxonomy" id="1611254"/>
    <lineage>
        <taxon>Eukaryota</taxon>
        <taxon>Metazoa</taxon>
        <taxon>Ecdysozoa</taxon>
        <taxon>Nematoda</taxon>
        <taxon>Chromadorea</taxon>
        <taxon>Rhabditida</taxon>
        <taxon>Rhabditina</taxon>
        <taxon>Rhabditomorpha</taxon>
        <taxon>Rhabditoidea</taxon>
        <taxon>Rhabditidae</taxon>
        <taxon>Peloderinae</taxon>
        <taxon>Caenorhabditis</taxon>
    </lineage>
</organism>
<evidence type="ECO:0000313" key="2">
    <source>
        <dbReference type="Proteomes" id="UP000230233"/>
    </source>
</evidence>
<evidence type="ECO:0008006" key="3">
    <source>
        <dbReference type="Google" id="ProtNLM"/>
    </source>
</evidence>
<sequence length="335" mass="38246">MPVVSYPALRSIIEHMEANCRLSLSARCPEISRSDKSIPLRVNEIHFVGDTVTINNVDYKIFSKINQIVRRKKDSPCVELTLKAYDSKSKCSIEKIVWVNHGVEVGTRKIVEYLLGGRNNIRVKRLAVYSHNIMQYLIGLSNMKVGVFQYDGNGLSEFHQLIENLKELHLVVSHPTDLETPIVRKAEKIVIKSYGYDEPDIWLETHRNLLNKEVKIDTCIRGLTDISVMELIEHWRATCRAVGSSFSVRKLTDSEDFIETFLENAKERFQGTYVKLKQADKRKVTDTNAVSIKIDSRSRIVVYESGPFRGFPAISIVMIKVMAVESSEEISELIL</sequence>
<comment type="caution">
    <text evidence="1">The sequence shown here is derived from an EMBL/GenBank/DDBJ whole genome shotgun (WGS) entry which is preliminary data.</text>
</comment>
<dbReference type="Pfam" id="PF12078">
    <property type="entry name" value="DUF3557"/>
    <property type="match status" value="1"/>
</dbReference>
<protein>
    <recommendedName>
        <fullName evidence="3">F-box associated domain-containing protein</fullName>
    </recommendedName>
</protein>
<dbReference type="PANTHER" id="PTHR31379">
    <property type="entry name" value="F-BOX C PROTEIN-RELATED-RELATED"/>
    <property type="match status" value="1"/>
</dbReference>
<dbReference type="PANTHER" id="PTHR31379:SF1">
    <property type="entry name" value="F-BOX C PROTEIN-RELATED"/>
    <property type="match status" value="1"/>
</dbReference>
<accession>A0A2G5V7Y2</accession>
<dbReference type="Proteomes" id="UP000230233">
    <property type="component" value="Chromosome II"/>
</dbReference>
<dbReference type="AlphaFoldDB" id="A0A2G5V7Y2"/>
<proteinExistence type="predicted"/>
<keyword evidence="2" id="KW-1185">Reference proteome</keyword>